<dbReference type="Pfam" id="PF07978">
    <property type="entry name" value="NIPSNAP"/>
    <property type="match status" value="1"/>
</dbReference>
<dbReference type="AlphaFoldDB" id="A0A917FY65"/>
<dbReference type="RefSeq" id="WP_188532218.1">
    <property type="nucleotide sequence ID" value="NZ_BMGR01000011.1"/>
</dbReference>
<dbReference type="InterPro" id="IPR012577">
    <property type="entry name" value="NIPSNAP"/>
</dbReference>
<feature type="domain" description="NIPSNAP" evidence="1">
    <location>
        <begin position="3"/>
        <end position="98"/>
    </location>
</feature>
<protein>
    <recommendedName>
        <fullName evidence="1">NIPSNAP domain-containing protein</fullName>
    </recommendedName>
</protein>
<dbReference type="InterPro" id="IPR011008">
    <property type="entry name" value="Dimeric_a/b-barrel"/>
</dbReference>
<proteinExistence type="predicted"/>
<gene>
    <name evidence="2" type="ORF">GCM10010916_33470</name>
</gene>
<dbReference type="SUPFAM" id="SSF54909">
    <property type="entry name" value="Dimeric alpha+beta barrel"/>
    <property type="match status" value="1"/>
</dbReference>
<dbReference type="Proteomes" id="UP000644756">
    <property type="component" value="Unassembled WGS sequence"/>
</dbReference>
<evidence type="ECO:0000313" key="2">
    <source>
        <dbReference type="EMBL" id="GGG13860.1"/>
    </source>
</evidence>
<evidence type="ECO:0000259" key="1">
    <source>
        <dbReference type="Pfam" id="PF07978"/>
    </source>
</evidence>
<name>A0A917FY65_9BACL</name>
<accession>A0A917FY65</accession>
<dbReference type="Gene3D" id="3.30.70.100">
    <property type="match status" value="1"/>
</dbReference>
<organism evidence="2 3">
    <name type="scientific">Paenibacillus abyssi</name>
    <dbReference type="NCBI Taxonomy" id="1340531"/>
    <lineage>
        <taxon>Bacteria</taxon>
        <taxon>Bacillati</taxon>
        <taxon>Bacillota</taxon>
        <taxon>Bacilli</taxon>
        <taxon>Bacillales</taxon>
        <taxon>Paenibacillaceae</taxon>
        <taxon>Paenibacillus</taxon>
    </lineage>
</organism>
<reference evidence="2" key="2">
    <citation type="submission" date="2020-09" db="EMBL/GenBank/DDBJ databases">
        <authorList>
            <person name="Sun Q."/>
            <person name="Zhou Y."/>
        </authorList>
    </citation>
    <scope>NUCLEOTIDE SEQUENCE</scope>
    <source>
        <strain evidence="2">CGMCC 1.12987</strain>
    </source>
</reference>
<reference evidence="2" key="1">
    <citation type="journal article" date="2014" name="Int. J. Syst. Evol. Microbiol.">
        <title>Complete genome sequence of Corynebacterium casei LMG S-19264T (=DSM 44701T), isolated from a smear-ripened cheese.</title>
        <authorList>
            <consortium name="US DOE Joint Genome Institute (JGI-PGF)"/>
            <person name="Walter F."/>
            <person name="Albersmeier A."/>
            <person name="Kalinowski J."/>
            <person name="Ruckert C."/>
        </authorList>
    </citation>
    <scope>NUCLEOTIDE SEQUENCE</scope>
    <source>
        <strain evidence="2">CGMCC 1.12987</strain>
    </source>
</reference>
<sequence>MLFELRIYTMHPEKLSAIHERFSNHTLGIFERLGMKVNDFWIDANDEPKLYYIMEYNDLAERNRQWDLFREDKEWKEVKQKSEENGPIVKQIEEIFMHRADFFRR</sequence>
<comment type="caution">
    <text evidence="2">The sequence shown here is derived from an EMBL/GenBank/DDBJ whole genome shotgun (WGS) entry which is preliminary data.</text>
</comment>
<dbReference type="EMBL" id="BMGR01000011">
    <property type="protein sequence ID" value="GGG13860.1"/>
    <property type="molecule type" value="Genomic_DNA"/>
</dbReference>
<evidence type="ECO:0000313" key="3">
    <source>
        <dbReference type="Proteomes" id="UP000644756"/>
    </source>
</evidence>
<keyword evidence="3" id="KW-1185">Reference proteome</keyword>